<evidence type="ECO:0000313" key="8">
    <source>
        <dbReference type="EMBL" id="TDQ62421.1"/>
    </source>
</evidence>
<dbReference type="PANTHER" id="PTHR43827:SF3">
    <property type="entry name" value="NADP-DEPENDENT OXIDOREDUCTASE DOMAIN-CONTAINING PROTEIN"/>
    <property type="match status" value="1"/>
</dbReference>
<proteinExistence type="inferred from homology"/>
<protein>
    <submittedName>
        <fullName evidence="8">2,5-diketo-D-gluconate reductase A</fullName>
    </submittedName>
</protein>
<dbReference type="InterPro" id="IPR020471">
    <property type="entry name" value="AKR"/>
</dbReference>
<evidence type="ECO:0000256" key="5">
    <source>
        <dbReference type="PIRSR" id="PIRSR000097-2"/>
    </source>
</evidence>
<gene>
    <name evidence="8" type="ORF">EV188_10275</name>
</gene>
<dbReference type="InterPro" id="IPR036812">
    <property type="entry name" value="NAD(P)_OxRdtase_dom_sf"/>
</dbReference>
<keyword evidence="3" id="KW-0560">Oxidoreductase</keyword>
<keyword evidence="2" id="KW-0521">NADP</keyword>
<evidence type="ECO:0000256" key="3">
    <source>
        <dbReference type="ARBA" id="ARBA00023002"/>
    </source>
</evidence>
<sequence length="261" mass="28822">MTDIPDLLLNDGTAIPQVGLGVYQVPPDDTAALVRAALEMGYRHIDTAQGYGNEAGVGEGLRASGVPREDVWITTKLDDPFHGDAAPAALDDSLARLGTDYVDLFLVHRPGDGDDVDTWQALESLRVDGRARSIGLSNFTRDGIERLVAAHGVVPSVHQIRLNPRTPQSPMRRYHRRRGIATESWAPLREGKLARDPIVRRIAARHGRTPAQVVLRWHLQHGLIVFPKSSNPERLRENLDVTGFELTRTDLAALGLLRRKP</sequence>
<dbReference type="AlphaFoldDB" id="A0A4R6VKS6"/>
<evidence type="ECO:0000259" key="7">
    <source>
        <dbReference type="Pfam" id="PF00248"/>
    </source>
</evidence>
<name>A0A4R6VKS6_9PSEU</name>
<dbReference type="PIRSF" id="PIRSF000097">
    <property type="entry name" value="AKR"/>
    <property type="match status" value="1"/>
</dbReference>
<evidence type="ECO:0000256" key="2">
    <source>
        <dbReference type="ARBA" id="ARBA00022857"/>
    </source>
</evidence>
<evidence type="ECO:0000313" key="9">
    <source>
        <dbReference type="Proteomes" id="UP000295705"/>
    </source>
</evidence>
<dbReference type="InterPro" id="IPR023210">
    <property type="entry name" value="NADP_OxRdtase_dom"/>
</dbReference>
<feature type="active site" description="Proton donor" evidence="4">
    <location>
        <position position="51"/>
    </location>
</feature>
<evidence type="ECO:0000256" key="1">
    <source>
        <dbReference type="ARBA" id="ARBA00007905"/>
    </source>
</evidence>
<dbReference type="FunFam" id="3.20.20.100:FF:000002">
    <property type="entry name" value="2,5-diketo-D-gluconic acid reductase A"/>
    <property type="match status" value="1"/>
</dbReference>
<organism evidence="8 9">
    <name type="scientific">Actinomycetospora succinea</name>
    <dbReference type="NCBI Taxonomy" id="663603"/>
    <lineage>
        <taxon>Bacteria</taxon>
        <taxon>Bacillati</taxon>
        <taxon>Actinomycetota</taxon>
        <taxon>Actinomycetes</taxon>
        <taxon>Pseudonocardiales</taxon>
        <taxon>Pseudonocardiaceae</taxon>
        <taxon>Actinomycetospora</taxon>
    </lineage>
</organism>
<dbReference type="RefSeq" id="WP_133825506.1">
    <property type="nucleotide sequence ID" value="NZ_BAABHR010000029.1"/>
</dbReference>
<dbReference type="PROSITE" id="PS00798">
    <property type="entry name" value="ALDOKETO_REDUCTASE_1"/>
    <property type="match status" value="1"/>
</dbReference>
<comment type="similarity">
    <text evidence="1">Belongs to the aldo/keto reductase family.</text>
</comment>
<dbReference type="Pfam" id="PF00248">
    <property type="entry name" value="Aldo_ket_red"/>
    <property type="match status" value="1"/>
</dbReference>
<dbReference type="InterPro" id="IPR018170">
    <property type="entry name" value="Aldo/ket_reductase_CS"/>
</dbReference>
<accession>A0A4R6VKS6</accession>
<dbReference type="PRINTS" id="PR00069">
    <property type="entry name" value="ALDKETRDTASE"/>
</dbReference>
<reference evidence="8 9" key="1">
    <citation type="submission" date="2019-03" db="EMBL/GenBank/DDBJ databases">
        <title>Genomic Encyclopedia of Type Strains, Phase IV (KMG-IV): sequencing the most valuable type-strain genomes for metagenomic binning, comparative biology and taxonomic classification.</title>
        <authorList>
            <person name="Goeker M."/>
        </authorList>
    </citation>
    <scope>NUCLEOTIDE SEQUENCE [LARGE SCALE GENOMIC DNA]</scope>
    <source>
        <strain evidence="8 9">DSM 45775</strain>
    </source>
</reference>
<comment type="caution">
    <text evidence="8">The sequence shown here is derived from an EMBL/GenBank/DDBJ whole genome shotgun (WGS) entry which is preliminary data.</text>
</comment>
<dbReference type="Proteomes" id="UP000295705">
    <property type="component" value="Unassembled WGS sequence"/>
</dbReference>
<dbReference type="EMBL" id="SNYO01000002">
    <property type="protein sequence ID" value="TDQ62421.1"/>
    <property type="molecule type" value="Genomic_DNA"/>
</dbReference>
<dbReference type="PROSITE" id="PS00062">
    <property type="entry name" value="ALDOKETO_REDUCTASE_2"/>
    <property type="match status" value="1"/>
</dbReference>
<feature type="binding site" evidence="5">
    <location>
        <position position="108"/>
    </location>
    <ligand>
        <name>substrate</name>
    </ligand>
</feature>
<dbReference type="PANTHER" id="PTHR43827">
    <property type="entry name" value="2,5-DIKETO-D-GLUCONIC ACID REDUCTASE"/>
    <property type="match status" value="1"/>
</dbReference>
<dbReference type="GO" id="GO:0016616">
    <property type="term" value="F:oxidoreductase activity, acting on the CH-OH group of donors, NAD or NADP as acceptor"/>
    <property type="evidence" value="ECO:0007669"/>
    <property type="project" value="UniProtKB-ARBA"/>
</dbReference>
<feature type="site" description="Lowers pKa of active site Tyr" evidence="6">
    <location>
        <position position="76"/>
    </location>
</feature>
<feature type="domain" description="NADP-dependent oxidoreductase" evidence="7">
    <location>
        <begin position="23"/>
        <end position="253"/>
    </location>
</feature>
<dbReference type="OrthoDB" id="9804790at2"/>
<keyword evidence="9" id="KW-1185">Reference proteome</keyword>
<evidence type="ECO:0000256" key="4">
    <source>
        <dbReference type="PIRSR" id="PIRSR000097-1"/>
    </source>
</evidence>
<evidence type="ECO:0000256" key="6">
    <source>
        <dbReference type="PIRSR" id="PIRSR000097-3"/>
    </source>
</evidence>
<dbReference type="Gene3D" id="3.20.20.100">
    <property type="entry name" value="NADP-dependent oxidoreductase domain"/>
    <property type="match status" value="1"/>
</dbReference>
<dbReference type="SUPFAM" id="SSF51430">
    <property type="entry name" value="NAD(P)-linked oxidoreductase"/>
    <property type="match status" value="1"/>
</dbReference>